<dbReference type="Gene3D" id="3.20.20.140">
    <property type="entry name" value="Metal-dependent hydrolases"/>
    <property type="match status" value="1"/>
</dbReference>
<dbReference type="Proteomes" id="UP000480185">
    <property type="component" value="Unassembled WGS sequence"/>
</dbReference>
<comment type="caution">
    <text evidence="2">The sequence shown here is derived from an EMBL/GenBank/DDBJ whole genome shotgun (WGS) entry which is preliminary data.</text>
</comment>
<dbReference type="RefSeq" id="WP_153727685.1">
    <property type="nucleotide sequence ID" value="NZ_WJNH01000002.1"/>
</dbReference>
<sequence>MKRIWIVVLIGLGVAGIVIILSGHQGIQIIQDTTYQYEKSIEQEFTQMKKGKTGQPLYEVYHDLPVIDVHNHSVEYFHMMESRNMNHVKSVKELWQQYGIDHTVLFGDVSEPSAIQTDRLSWRYYQEYPDLIYPSFAGIPLEKGKNGVEKVQEQLEKGYLNVGEIYAASRFSPSANVRWKGEHPYSGVLPEIYEVVAEYTTPIMLHIDPPRGKNMSYFRRALTNHPETLFIFAHGNVYTSPKKFENLLADYDNLYIDFFAGFTQYNESSQYKLRDFVPVIEKYPNQFMLGSDSGVEIGIEKSYQAMYELIDQLTPATAVKVAYQNYERLIEEQPFTKYQKNRIQELAEELMIENKTYRLNKHKANELIFELSN</sequence>
<organism evidence="2 3">
    <name type="scientific">Salinibacillus xinjiangensis</name>
    <dbReference type="NCBI Taxonomy" id="1229268"/>
    <lineage>
        <taxon>Bacteria</taxon>
        <taxon>Bacillati</taxon>
        <taxon>Bacillota</taxon>
        <taxon>Bacilli</taxon>
        <taxon>Bacillales</taxon>
        <taxon>Bacillaceae</taxon>
        <taxon>Salinibacillus</taxon>
    </lineage>
</organism>
<dbReference type="Pfam" id="PF04909">
    <property type="entry name" value="Amidohydro_2"/>
    <property type="match status" value="1"/>
</dbReference>
<accession>A0A6G1X4H5</accession>
<feature type="domain" description="Amidohydrolase-related" evidence="1">
    <location>
        <begin position="67"/>
        <end position="325"/>
    </location>
</feature>
<dbReference type="InterPro" id="IPR032466">
    <property type="entry name" value="Metal_Hydrolase"/>
</dbReference>
<keyword evidence="2" id="KW-0378">Hydrolase</keyword>
<dbReference type="AlphaFoldDB" id="A0A6G1X4H5"/>
<proteinExistence type="predicted"/>
<dbReference type="OrthoDB" id="581098at2"/>
<dbReference type="GO" id="GO:0016787">
    <property type="term" value="F:hydrolase activity"/>
    <property type="evidence" value="ECO:0007669"/>
    <property type="project" value="UniProtKB-KW"/>
</dbReference>
<evidence type="ECO:0000313" key="3">
    <source>
        <dbReference type="Proteomes" id="UP000480185"/>
    </source>
</evidence>
<reference evidence="2 3" key="1">
    <citation type="submission" date="2019-11" db="EMBL/GenBank/DDBJ databases">
        <authorList>
            <person name="Li J."/>
        </authorList>
    </citation>
    <scope>NUCLEOTIDE SEQUENCE [LARGE SCALE GENOMIC DNA]</scope>
    <source>
        <strain evidence="2 3">J4</strain>
    </source>
</reference>
<dbReference type="InterPro" id="IPR006680">
    <property type="entry name" value="Amidohydro-rel"/>
</dbReference>
<dbReference type="EMBL" id="WJNH01000002">
    <property type="protein sequence ID" value="MRG85780.1"/>
    <property type="molecule type" value="Genomic_DNA"/>
</dbReference>
<protein>
    <submittedName>
        <fullName evidence="2">Amidohydrolase family protein</fullName>
    </submittedName>
</protein>
<keyword evidence="3" id="KW-1185">Reference proteome</keyword>
<evidence type="ECO:0000259" key="1">
    <source>
        <dbReference type="Pfam" id="PF04909"/>
    </source>
</evidence>
<dbReference type="SUPFAM" id="SSF51556">
    <property type="entry name" value="Metallo-dependent hydrolases"/>
    <property type="match status" value="1"/>
</dbReference>
<gene>
    <name evidence="2" type="ORF">GH754_05450</name>
</gene>
<evidence type="ECO:0000313" key="2">
    <source>
        <dbReference type="EMBL" id="MRG85780.1"/>
    </source>
</evidence>
<name>A0A6G1X4H5_9BACI</name>